<organism evidence="2 3">
    <name type="scientific">Algoriphagus alkaliphilus</name>
    <dbReference type="NCBI Taxonomy" id="279824"/>
    <lineage>
        <taxon>Bacteria</taxon>
        <taxon>Pseudomonadati</taxon>
        <taxon>Bacteroidota</taxon>
        <taxon>Cytophagia</taxon>
        <taxon>Cytophagales</taxon>
        <taxon>Cyclobacteriaceae</taxon>
        <taxon>Algoriphagus</taxon>
    </lineage>
</organism>
<evidence type="ECO:0000259" key="1">
    <source>
        <dbReference type="SMART" id="SM01235"/>
    </source>
</evidence>
<dbReference type="SUPFAM" id="SSF46626">
    <property type="entry name" value="Cytochrome c"/>
    <property type="match status" value="1"/>
</dbReference>
<dbReference type="Pfam" id="PF14376">
    <property type="entry name" value="Haem_bd"/>
    <property type="match status" value="1"/>
</dbReference>
<evidence type="ECO:0000313" key="2">
    <source>
        <dbReference type="EMBL" id="SDA49582.1"/>
    </source>
</evidence>
<keyword evidence="3" id="KW-1185">Reference proteome</keyword>
<dbReference type="EMBL" id="FMXE01000004">
    <property type="protein sequence ID" value="SDA49582.1"/>
    <property type="molecule type" value="Genomic_DNA"/>
</dbReference>
<gene>
    <name evidence="2" type="ORF">SAMN03080617_00731</name>
</gene>
<reference evidence="3" key="1">
    <citation type="submission" date="2016-10" db="EMBL/GenBank/DDBJ databases">
        <authorList>
            <person name="Varghese N."/>
            <person name="Submissions S."/>
        </authorList>
    </citation>
    <scope>NUCLEOTIDE SEQUENCE [LARGE SCALE GENOMIC DNA]</scope>
    <source>
        <strain evidence="3">DSM 22703</strain>
    </source>
</reference>
<dbReference type="GO" id="GO:0020037">
    <property type="term" value="F:heme binding"/>
    <property type="evidence" value="ECO:0007669"/>
    <property type="project" value="InterPro"/>
</dbReference>
<accession>A0A1G5VUR2</accession>
<proteinExistence type="predicted"/>
<dbReference type="AlphaFoldDB" id="A0A1G5VUR2"/>
<sequence length="122" mass="13212">MAALLGLLFFQGTTKPEDKATSSHLAFSPDMPANIKAIVDQKCYGCHNAESKNEKGKAKLDWDAFEASKKAKQMATKGKIAEALEAGEMPPAKFLENKPEGKLTEAELATLLEWSAGKKKSN</sequence>
<dbReference type="STRING" id="279824.SAMN03080617_00731"/>
<dbReference type="GO" id="GO:0009055">
    <property type="term" value="F:electron transfer activity"/>
    <property type="evidence" value="ECO:0007669"/>
    <property type="project" value="InterPro"/>
</dbReference>
<name>A0A1G5VUR2_9BACT</name>
<dbReference type="Proteomes" id="UP000198756">
    <property type="component" value="Unassembled WGS sequence"/>
</dbReference>
<feature type="domain" description="Haem-binding" evidence="1">
    <location>
        <begin position="1"/>
        <end position="119"/>
    </location>
</feature>
<evidence type="ECO:0000313" key="3">
    <source>
        <dbReference type="Proteomes" id="UP000198756"/>
    </source>
</evidence>
<protein>
    <submittedName>
        <fullName evidence="2">Haem-binding domain-containing protein</fullName>
    </submittedName>
</protein>
<dbReference type="Gene3D" id="1.10.760.10">
    <property type="entry name" value="Cytochrome c-like domain"/>
    <property type="match status" value="1"/>
</dbReference>
<dbReference type="SMART" id="SM01235">
    <property type="entry name" value="Haem_bd"/>
    <property type="match status" value="1"/>
</dbReference>
<dbReference type="InterPro" id="IPR025992">
    <property type="entry name" value="Haem-bd"/>
</dbReference>
<dbReference type="InterPro" id="IPR036909">
    <property type="entry name" value="Cyt_c-like_dom_sf"/>
</dbReference>